<geneLocation type="mitochondrion" evidence="6"/>
<reference evidence="6 7" key="1">
    <citation type="submission" date="2018-03" db="EMBL/GenBank/DDBJ databases">
        <authorList>
            <person name="Fogelqvist J."/>
        </authorList>
    </citation>
    <scope>NUCLEOTIDE SEQUENCE [LARGE SCALE GENOMIC DNA]</scope>
</reference>
<evidence type="ECO:0000256" key="2">
    <source>
        <dbReference type="SAM" id="MobiDB-lite"/>
    </source>
</evidence>
<dbReference type="SUPFAM" id="SSF51126">
    <property type="entry name" value="Pectin lyase-like"/>
    <property type="match status" value="2"/>
</dbReference>
<dbReference type="SUPFAM" id="SSF57184">
    <property type="entry name" value="Growth factor receptor domain"/>
    <property type="match status" value="1"/>
</dbReference>
<evidence type="ECO:0000313" key="7">
    <source>
        <dbReference type="Proteomes" id="UP000290189"/>
    </source>
</evidence>
<dbReference type="InterPro" id="IPR009091">
    <property type="entry name" value="RCC1/BLIP-II"/>
</dbReference>
<dbReference type="Gene3D" id="2.60.120.290">
    <property type="entry name" value="Spermadhesin, CUB domain"/>
    <property type="match status" value="1"/>
</dbReference>
<feature type="transmembrane region" description="Helical" evidence="3">
    <location>
        <begin position="2644"/>
        <end position="2661"/>
    </location>
</feature>
<dbReference type="EMBL" id="OVEO01000007">
    <property type="protein sequence ID" value="SPQ97433.1"/>
    <property type="molecule type" value="Genomic_DNA"/>
</dbReference>
<keyword evidence="3" id="KW-0472">Membrane</keyword>
<dbReference type="CDD" id="cd00041">
    <property type="entry name" value="CUB"/>
    <property type="match status" value="1"/>
</dbReference>
<dbReference type="PANTHER" id="PTHR11319:SF35">
    <property type="entry name" value="OUTER MEMBRANE PROTEIN PMPC-RELATED"/>
    <property type="match status" value="1"/>
</dbReference>
<dbReference type="SUPFAM" id="SSF49854">
    <property type="entry name" value="Spermadhesin, CUB domain"/>
    <property type="match status" value="1"/>
</dbReference>
<dbReference type="PANTHER" id="PTHR11319">
    <property type="entry name" value="G PROTEIN-COUPLED RECEPTOR-RELATED"/>
    <property type="match status" value="1"/>
</dbReference>
<evidence type="ECO:0000256" key="4">
    <source>
        <dbReference type="SAM" id="SignalP"/>
    </source>
</evidence>
<name>A0A3P3YB88_PLABS</name>
<keyword evidence="1" id="KW-1015">Disulfide bond</keyword>
<accession>A0A3P3YB88</accession>
<feature type="compositionally biased region" description="Low complexity" evidence="2">
    <location>
        <begin position="374"/>
        <end position="384"/>
    </location>
</feature>
<organism evidence="6 7">
    <name type="scientific">Plasmodiophora brassicae</name>
    <name type="common">Clubroot disease agent</name>
    <dbReference type="NCBI Taxonomy" id="37360"/>
    <lineage>
        <taxon>Eukaryota</taxon>
        <taxon>Sar</taxon>
        <taxon>Rhizaria</taxon>
        <taxon>Endomyxa</taxon>
        <taxon>Phytomyxea</taxon>
        <taxon>Plasmodiophorida</taxon>
        <taxon>Plasmodiophoridae</taxon>
        <taxon>Plasmodiophora</taxon>
    </lineage>
</organism>
<dbReference type="CDD" id="cd00185">
    <property type="entry name" value="TNFRSF"/>
    <property type="match status" value="1"/>
</dbReference>
<keyword evidence="6" id="KW-0496">Mitochondrion</keyword>
<feature type="transmembrane region" description="Helical" evidence="3">
    <location>
        <begin position="2835"/>
        <end position="2859"/>
    </location>
</feature>
<feature type="domain" description="CUB" evidence="5">
    <location>
        <begin position="209"/>
        <end position="354"/>
    </location>
</feature>
<protein>
    <recommendedName>
        <fullName evidence="5">CUB domain-containing protein</fullName>
    </recommendedName>
</protein>
<gene>
    <name evidence="6" type="ORF">PLBR_LOCUS4648</name>
</gene>
<dbReference type="PROSITE" id="PS01180">
    <property type="entry name" value="CUB"/>
    <property type="match status" value="1"/>
</dbReference>
<dbReference type="InterPro" id="IPR011050">
    <property type="entry name" value="Pectin_lyase_fold/virulence"/>
</dbReference>
<evidence type="ECO:0000256" key="1">
    <source>
        <dbReference type="ARBA" id="ARBA00023157"/>
    </source>
</evidence>
<feature type="transmembrane region" description="Helical" evidence="3">
    <location>
        <begin position="2969"/>
        <end position="2997"/>
    </location>
</feature>
<feature type="region of interest" description="Disordered" evidence="2">
    <location>
        <begin position="365"/>
        <end position="384"/>
    </location>
</feature>
<dbReference type="InterPro" id="IPR009030">
    <property type="entry name" value="Growth_fac_rcpt_cys_sf"/>
</dbReference>
<dbReference type="Proteomes" id="UP000290189">
    <property type="component" value="Unassembled WGS sequence"/>
</dbReference>
<dbReference type="SMART" id="SM01411">
    <property type="entry name" value="Ephrin_rec_like"/>
    <property type="match status" value="2"/>
</dbReference>
<dbReference type="InterPro" id="IPR035914">
    <property type="entry name" value="Sperma_CUB_dom_sf"/>
</dbReference>
<dbReference type="Gene3D" id="2.10.50.10">
    <property type="entry name" value="Tumor Necrosis Factor Receptor, subunit A, domain 2"/>
    <property type="match status" value="1"/>
</dbReference>
<feature type="transmembrane region" description="Helical" evidence="3">
    <location>
        <begin position="2736"/>
        <end position="2761"/>
    </location>
</feature>
<sequence>MTTFMVVPIGVALLAAACSGQALMPGVVLPGDVSTIALSGSGSGTLSPFTSYYLPNTQQGWLLDASSVPGATGISLEIDTFSIQDTSGCSASYVDIIYLDKTSCSGNASGTWTFESAGVHLCGDGGTLHDASGAIYSLGGQWNAYALKVMIVMTTGPLSYPGYGFKIQYSVVTTAATTTFPCDYSSYAMPSTAWTPPPTAAPTGPSVSYGLTVPSTPTHTLTGMSGSISHLNYAPNEAVSWLIQVPTGTGFAYPAIQLSFNGTFDIEDPSASYVCFDWVEVLYLLNCPADTTNPYGIWSLGTQVCGRNGVIQGAGIGKTTQRVFTAPETGSVMIEFSSDASNNYGGFQVWWQVVDLGTNPCWASSLSPTPPPTSSQSASSSSSTGCRQLTASELSLLQSVTSTPGVDAGNIAKSSASTADSWWKITTASSGVSGSVTINLLDLGLQSSSPYCLSDQSFQVGYLDSQSRFCPSSTLLCGSTALYGVYYDASGKSYGTSATWSTPGSNIVVHWESTLFTNGLSYTYQFSPLPMYPSGANLITRTGTSMTIDLQNDFGSKPTVWSNGNQVGWLLQAPTLLSKNPTFRLLVNSIDLSTTGPACYNYASTISMYTTKISATQWGGQMLLCGQASTGGQYFYTDSALQIALGDALLSSTQSSSFLVVFTYGLFDAPNTPKGFTATLDIVLPVMRALYPNLNSTLNAPTNTNSTFSMPFTPFQSCSTCSSDTSVWTWNITSALPAYARFAVDTKLSTYSLVVMPPGNVPPNTRTTIVFQACNEFQMCATVNGILNVITLATADATSTLTCTSNTITVVDPKHPPPLQCTFTAQHAGSGVMTSLSALSFSVSGVGFVSPAQGDLSSAYGHLITFTFVTGQTGGRSVIREATTGASFTVQAFKDPDSTMTVSCNPSVLSVNQPTTCTVTPKYSKKAVLMETKPNSPGMHALSISIAALPNYNVIRTLSYPIDTIASSFLLNVTGGFAVSNALLATAIVRTDTGNITSATPAKIFVVSQPDTTSTLQCYPNAQLGTVVTVMPAGGTLTCLVTPMKANVTVPGQSAQFKVQISRGLQRASIGNFTADSAGRSLPITLTAAPAANGTVALDLLVGPLAHRVIWPPVTIAVLPGPFATRLTCDTIINLWADALCTVRTYGRDGAALPVLGASLTVTTNQRLVTIRQFQTVDGNPSKYTLASFFMFSVATQNLTSSASIIVSDGYSKATIYVVNTPDLTSVISCNPTYVSVGQSLSCSITPNYGGLSIYARANSLAVSASRGTLSQVTVSSGDVAGKLFQVSFTSTKPGTTTLLSPGTVTLTLYSNFPPYTTIMTVTVVVIDTPGPASILSCASTTTVAFAPLLCTITPYDLLSKPTYAAATQFLPYIDPDPVSGERATLATISQVQPPASNVLSFYVTPNRAWTTITVRIPIAPASYVTISSTGSAASFSWSNYISGYWPGDPPLTMLARSYTDATVATPTTMNAGASAGASGILQTASLRSMACTWYACSAVTSGGILYTFGDMTKDMMQVYTASSRAQALGRQTSSPTVPGVPSGLSSLAFKAVGAAGNGDWDIVYGVSTVTSYALTVGGALYHWGTAPDGTAVPVPQVVPDSKGLSCGTTPATVTAISGASQGFMFATQCQVFAISSSELLPTGRPGSTSSFRAMSGIAAGDLALGVTKLLMTTWYGVIVLGGTKVYSFGNGLSDTDLPSGDTSVAPYTLPSGLLRAGVTIVDVQGNDYVLLMLTSDGNVHQLSLVVTENEFSPGTVAATPTWQTLSTFGTSADLFVEAISVSPTTTLGSWSYESVALAATANGNLFSWYPSSESPAILSTTSPDLAGMTGRFVYSGEYIKVMSATPTSVLVDASRPDTNAECGVTSLTCGSLVLAVTRFTQVGTVFTLAAGTYNVSQTLAIAADGIQVRSSSSATISCASLSSSSPCMHLSGKSFGMQGVTVRDANSTDGAVYVAQSTYATFTGVTFVANRGDGGGAINADQSSVVVVVRCTFLGNKATGDGGAIIGAPNSKLSVMSSTFQANAAVGNGGAIASDAAEVTIVSTTFTSNTAGASGAAISAISSSDVTATGIVATGNVAGGTGGAISLVESSLTLKSSTLSSNAAGQTGGAVNLELGGLAIQGTTLTGNVAGVSGGAIYCITIDAVTITSSTLTGNSATSTGGGALYATFSSPVITSSTLASNKAPVGGAVFVSINATLTLANTVVRSNNATSSLDGGGGGVSFRQAQGATFSNVQFIGNVAQQRGGAVEFQGTGYSFAFTNVTVSRCAAPSGGGFWYDLQAPPSPGWVFANDNAAKAGPNRASLAKSLAWTVLLPAGYLPDSQVPFARNLQISLLDAYGQVVAVDNSTIVSITAPGGVGVDAAEVTLSQGQYLYSPSSSTIALTLRPNATTTFQAVAFVANVGVLRSPWYPVTFRSCAPGEFINGGLRCSLCEPGMFSLAPMSTECTMCPAGTQKPLRGNSSCTACPPGSYSQMGSPTCHLCDVNNYQPYSGMSSCYPCWPNCYYQKTSNWTGMTSCMCSTGWVQEDNPTYPGTPSNDALNQPYRCVKCPSGGDCSTVIGRSFATVQPLDNYQAEASGLNRSFIACETTGVCGAGMPRGRCLSDPATGYQAYEGNLCTECAPGFGRNGDYGCNKCPDAAQNRAYLSAAFFAYVIFMMVTVQSTMAASAQPKALHSILIKIIMNSIQFNALAVSFKYNWPSSVAGVLQTQRKASSVGTSLISVDCFMTDQTTMRAFYVQCLLFLFLPLMMMIGPIFIIVPYTWFRHFIQRARGAIQYGKDQYITAVVVGLFVIHPNIVEQTLKLFNCVSLASQPGYTYLVADMHERCWSGDHLKYALGVGLPMIILYVVGIPVAAFLVLRKNKAQLDTQRMKMRYGFLSQGYNKEAYYWEIVVMGRKIVISAIAVALVGMDIVQSLSALLLVVICLVWHTYQHPFESKLLDQTEFLSLLNSFTTFMCGQYLFANVTSSSATLITVVIFMSNVIFFGFAIKALVGAVLQMMKDAKSKKVAKTQSNAGEGNGPVVMNNAQAATVVAAAPAQLYVMGPNQQMVPINAAVLANSQESSTPFMQKQPSQVATAEPLMQPRSTTEITYMIPPGSSPQAGT</sequence>
<dbReference type="SMART" id="SM00042">
    <property type="entry name" value="CUB"/>
    <property type="match status" value="1"/>
</dbReference>
<keyword evidence="3" id="KW-0812">Transmembrane</keyword>
<evidence type="ECO:0000259" key="5">
    <source>
        <dbReference type="PROSITE" id="PS01180"/>
    </source>
</evidence>
<proteinExistence type="predicted"/>
<feature type="transmembrane region" description="Helical" evidence="3">
    <location>
        <begin position="2912"/>
        <end position="2931"/>
    </location>
</feature>
<feature type="chain" id="PRO_5018328581" description="CUB domain-containing protein" evidence="4">
    <location>
        <begin position="21"/>
        <end position="3104"/>
    </location>
</feature>
<evidence type="ECO:0000313" key="6">
    <source>
        <dbReference type="EMBL" id="SPQ97433.1"/>
    </source>
</evidence>
<keyword evidence="3" id="KW-1133">Transmembrane helix</keyword>
<keyword evidence="4" id="KW-0732">Signal</keyword>
<evidence type="ECO:0000256" key="3">
    <source>
        <dbReference type="SAM" id="Phobius"/>
    </source>
</evidence>
<dbReference type="InterPro" id="IPR000859">
    <property type="entry name" value="CUB_dom"/>
</dbReference>
<dbReference type="SUPFAM" id="SSF50985">
    <property type="entry name" value="RCC1/BLIP-II"/>
    <property type="match status" value="1"/>
</dbReference>
<feature type="signal peptide" evidence="4">
    <location>
        <begin position="1"/>
        <end position="20"/>
    </location>
</feature>